<name>A0A7X6H1W8_9RHOB</name>
<protein>
    <submittedName>
        <fullName evidence="1">ATP-binding protein</fullName>
    </submittedName>
</protein>
<dbReference type="Gene3D" id="3.40.50.300">
    <property type="entry name" value="P-loop containing nucleotide triphosphate hydrolases"/>
    <property type="match status" value="1"/>
</dbReference>
<dbReference type="AlphaFoldDB" id="A0A7X6H1W8"/>
<proteinExistence type="predicted"/>
<dbReference type="GO" id="GO:0005524">
    <property type="term" value="F:ATP binding"/>
    <property type="evidence" value="ECO:0007669"/>
    <property type="project" value="UniProtKB-KW"/>
</dbReference>
<dbReference type="SUPFAM" id="SSF52540">
    <property type="entry name" value="P-loop containing nucleoside triphosphate hydrolases"/>
    <property type="match status" value="1"/>
</dbReference>
<keyword evidence="1" id="KW-0067">ATP-binding</keyword>
<accession>A0A7X6H1W8</accession>
<organism evidence="1 2">
    <name type="scientific">Roseicyclus persicicus</name>
    <dbReference type="NCBI Taxonomy" id="2650661"/>
    <lineage>
        <taxon>Bacteria</taxon>
        <taxon>Pseudomonadati</taxon>
        <taxon>Pseudomonadota</taxon>
        <taxon>Alphaproteobacteria</taxon>
        <taxon>Rhodobacterales</taxon>
        <taxon>Roseobacteraceae</taxon>
        <taxon>Roseicyclus</taxon>
    </lineage>
</organism>
<keyword evidence="2" id="KW-1185">Reference proteome</keyword>
<dbReference type="Proteomes" id="UP000526408">
    <property type="component" value="Unassembled WGS sequence"/>
</dbReference>
<evidence type="ECO:0000313" key="2">
    <source>
        <dbReference type="Proteomes" id="UP000526408"/>
    </source>
</evidence>
<sequence length="189" mass="19735">MTAPRLIYVGGARGAGKSVAAARLGARLGRAVVRIDRYYVACLRAARDPAVALAAAEEIARRLVDDLVAARASAVIEGAWLRPDEAQALRAAHGVAPVFLGYPDACAATRLAAFRAGVDVALHGRLHDLADRPDAEALALIEAEMAQGRWQRDACAQLGLPFVDTTDFAAAEAVLDALFPAGADPGQRG</sequence>
<gene>
    <name evidence="1" type="ORF">HCU73_17690</name>
</gene>
<comment type="caution">
    <text evidence="1">The sequence shown here is derived from an EMBL/GenBank/DDBJ whole genome shotgun (WGS) entry which is preliminary data.</text>
</comment>
<reference evidence="1 2" key="1">
    <citation type="submission" date="2020-04" db="EMBL/GenBank/DDBJ databases">
        <authorList>
            <person name="Yoon J."/>
        </authorList>
    </citation>
    <scope>NUCLEOTIDE SEQUENCE [LARGE SCALE GENOMIC DNA]</scope>
    <source>
        <strain evidence="1 2">KMU-115</strain>
    </source>
</reference>
<dbReference type="EMBL" id="JAAZQQ010000007">
    <property type="protein sequence ID" value="NKX46430.1"/>
    <property type="molecule type" value="Genomic_DNA"/>
</dbReference>
<dbReference type="Pfam" id="PF13671">
    <property type="entry name" value="AAA_33"/>
    <property type="match status" value="1"/>
</dbReference>
<dbReference type="RefSeq" id="WP_168624816.1">
    <property type="nucleotide sequence ID" value="NZ_JAAZQQ010000007.1"/>
</dbReference>
<keyword evidence="1" id="KW-0547">Nucleotide-binding</keyword>
<dbReference type="InterPro" id="IPR027417">
    <property type="entry name" value="P-loop_NTPase"/>
</dbReference>
<evidence type="ECO:0000313" key="1">
    <source>
        <dbReference type="EMBL" id="NKX46430.1"/>
    </source>
</evidence>